<evidence type="ECO:0000313" key="3">
    <source>
        <dbReference type="Proteomes" id="UP000018901"/>
    </source>
</evidence>
<dbReference type="KEGG" id="bvs:BARVI_04530"/>
<feature type="domain" description="Exodeoxyribonuclease X-like C-terminal" evidence="1">
    <location>
        <begin position="91"/>
        <end position="117"/>
    </location>
</feature>
<dbReference type="Proteomes" id="UP000018901">
    <property type="component" value="Chromosome"/>
</dbReference>
<dbReference type="EMBL" id="CP007034">
    <property type="protein sequence ID" value="AHF13707.1"/>
    <property type="molecule type" value="Genomic_DNA"/>
</dbReference>
<dbReference type="AlphaFoldDB" id="W0ESI6"/>
<dbReference type="HOGENOM" id="CLU_1999436_0_0_10"/>
<evidence type="ECO:0000259" key="1">
    <source>
        <dbReference type="Pfam" id="PF20600"/>
    </source>
</evidence>
<sequence length="124" mass="14858">MGVFFLSLAKIRILYYISNQFFIKFYSFYDSPYLKDAKYIYWLIENDPNFKVDILEILGIIPKNDSEAKKLLSEEYDRVFSQMAENVIMPFGKYKGKSLKEIEEQDPNYIDWLRKNNIDILGRK</sequence>
<name>W0ESI6_9BACT</name>
<protein>
    <recommendedName>
        <fullName evidence="1">Exodeoxyribonuclease X-like C-terminal domain-containing protein</fullName>
    </recommendedName>
</protein>
<dbReference type="Pfam" id="PF20600">
    <property type="entry name" value="ExoX-like_C"/>
    <property type="match status" value="1"/>
</dbReference>
<keyword evidence="3" id="KW-1185">Reference proteome</keyword>
<evidence type="ECO:0000313" key="2">
    <source>
        <dbReference type="EMBL" id="AHF13707.1"/>
    </source>
</evidence>
<organism evidence="2 3">
    <name type="scientific">Barnesiella viscericola DSM 18177</name>
    <dbReference type="NCBI Taxonomy" id="880074"/>
    <lineage>
        <taxon>Bacteria</taxon>
        <taxon>Pseudomonadati</taxon>
        <taxon>Bacteroidota</taxon>
        <taxon>Bacteroidia</taxon>
        <taxon>Bacteroidales</taxon>
        <taxon>Barnesiellaceae</taxon>
        <taxon>Barnesiella</taxon>
    </lineage>
</organism>
<dbReference type="InterPro" id="IPR046768">
    <property type="entry name" value="ExoX-like_C"/>
</dbReference>
<accession>W0ESI6</accession>
<reference evidence="2 3" key="1">
    <citation type="submission" date="2013-12" db="EMBL/GenBank/DDBJ databases">
        <authorList>
            <consortium name="DOE Joint Genome Institute"/>
            <person name="Eisen J."/>
            <person name="Huntemann M."/>
            <person name="Han J."/>
            <person name="Chen A."/>
            <person name="Kyrpides N."/>
            <person name="Mavromatis K."/>
            <person name="Markowitz V."/>
            <person name="Palaniappan K."/>
            <person name="Ivanova N."/>
            <person name="Schaumberg A."/>
            <person name="Pati A."/>
            <person name="Liolios K."/>
            <person name="Nordberg H.P."/>
            <person name="Cantor M.N."/>
            <person name="Hua S.X."/>
            <person name="Woyke T."/>
        </authorList>
    </citation>
    <scope>NUCLEOTIDE SEQUENCE [LARGE SCALE GENOMIC DNA]</scope>
    <source>
        <strain evidence="3">DSM 18177</strain>
    </source>
</reference>
<proteinExistence type="predicted"/>
<gene>
    <name evidence="2" type="ORF">BARVI_04530</name>
</gene>